<gene>
    <name evidence="1" type="ordered locus">TASI_0118</name>
</gene>
<organism evidence="1 2">
    <name type="scientific">Taylorella asinigenitalis (strain MCE3)</name>
    <dbReference type="NCBI Taxonomy" id="1008459"/>
    <lineage>
        <taxon>Bacteria</taxon>
        <taxon>Pseudomonadati</taxon>
        <taxon>Pseudomonadota</taxon>
        <taxon>Betaproteobacteria</taxon>
        <taxon>Burkholderiales</taxon>
        <taxon>Alcaligenaceae</taxon>
        <taxon>Taylorella</taxon>
    </lineage>
</organism>
<reference evidence="1 2" key="2">
    <citation type="journal article" date="2012" name="PLoS ONE">
        <title>Genomic characterization of the taylorella genus.</title>
        <authorList>
            <person name="Hebert L."/>
            <person name="Moumen B."/>
            <person name="Pons N."/>
            <person name="Duquesne F."/>
            <person name="Breuil M.F."/>
            <person name="Goux D."/>
            <person name="Batto J.M."/>
            <person name="Laugier C."/>
            <person name="Renault P."/>
            <person name="Petry S."/>
        </authorList>
    </citation>
    <scope>NUCLEOTIDE SEQUENCE [LARGE SCALE GENOMIC DNA]</scope>
    <source>
        <strain evidence="1 2">MCE3</strain>
    </source>
</reference>
<protein>
    <submittedName>
        <fullName evidence="1">Uncharacterized protein</fullName>
    </submittedName>
</protein>
<dbReference type="Proteomes" id="UP000009284">
    <property type="component" value="Chromosome"/>
</dbReference>
<proteinExistence type="predicted"/>
<keyword evidence="2" id="KW-1185">Reference proteome</keyword>
<evidence type="ECO:0000313" key="1">
    <source>
        <dbReference type="EMBL" id="AEP35909.1"/>
    </source>
</evidence>
<sequence length="182" mass="21626">MPLRKSEHCRIVLPIDIKDEDWNYYADYITFKLSSESLFPMNLTADQINADNSMRFGFNLSLSCPDAYANNLMFELVSPEIFGEFKEMQRDKKIDSKFEQNGNKCLVKSNLPIVQESFPEQIRTFLKQHILSFVDLKFSKVNFEMNEYTFTFNGRCEDILVDYYYQKLFPLEYFKEKSKTKN</sequence>
<dbReference type="HOGENOM" id="CLU_099874_0_0_4"/>
<dbReference type="KEGG" id="tas:TASI_0118"/>
<name>G4QD92_TAYAM</name>
<reference key="1">
    <citation type="submission" date="2011-09" db="EMBL/GenBank/DDBJ databases">
        <title>Genomic characterization of the Taylorella genus.</title>
        <authorList>
            <person name="Hebert L."/>
            <person name="Moumen B."/>
            <person name="Pons N."/>
            <person name="Duquesne F."/>
            <person name="Breuil M.-F."/>
            <person name="Goux D."/>
            <person name="Batto J.-M."/>
            <person name="Renault P."/>
            <person name="Laugier C."/>
            <person name="Petry S."/>
        </authorList>
    </citation>
    <scope>NUCLEOTIDE SEQUENCE</scope>
    <source>
        <strain>MCE3</strain>
    </source>
</reference>
<accession>G4QD92</accession>
<evidence type="ECO:0000313" key="2">
    <source>
        <dbReference type="Proteomes" id="UP000009284"/>
    </source>
</evidence>
<dbReference type="AlphaFoldDB" id="G4QD92"/>
<dbReference type="EMBL" id="CP003059">
    <property type="protein sequence ID" value="AEP35909.1"/>
    <property type="molecule type" value="Genomic_DNA"/>
</dbReference>